<proteinExistence type="predicted"/>
<dbReference type="RefSeq" id="XP_015656439.1">
    <property type="nucleotide sequence ID" value="XM_015805146.1"/>
</dbReference>
<dbReference type="Proteomes" id="UP000037923">
    <property type="component" value="Unassembled WGS sequence"/>
</dbReference>
<dbReference type="EMBL" id="LGTL01000015">
    <property type="protein sequence ID" value="KPA78000.1"/>
    <property type="molecule type" value="Genomic_DNA"/>
</dbReference>
<organism evidence="1 2">
    <name type="scientific">Leptomonas pyrrhocoris</name>
    <name type="common">Firebug parasite</name>
    <dbReference type="NCBI Taxonomy" id="157538"/>
    <lineage>
        <taxon>Eukaryota</taxon>
        <taxon>Discoba</taxon>
        <taxon>Euglenozoa</taxon>
        <taxon>Kinetoplastea</taxon>
        <taxon>Metakinetoplastina</taxon>
        <taxon>Trypanosomatida</taxon>
        <taxon>Trypanosomatidae</taxon>
        <taxon>Leishmaniinae</taxon>
        <taxon>Leptomonas</taxon>
    </lineage>
</organism>
<sequence length="236" mass="27662">MLGMQVLRPPPLRREVAELARTAHATEAEEGAPPPPRPPALRDVHLTDLAKQEQARRWAIAGDFYQLLLDITELREVLHRRAMCTTEEPQQRRRIDNAEVPHWIKARRLQVMRENQESATAQNEEQAQRLAYFEKIQQQLYQVFLLEESERADRMEVERLQRLNVGGLAEVIAKEYRRVRPYQLRYEAARHPLVASLSHEIAAEEGLYRSMLWQEQTHAFKGIQAAEVRNYLSRVR</sequence>
<evidence type="ECO:0000313" key="1">
    <source>
        <dbReference type="EMBL" id="KPA78000.1"/>
    </source>
</evidence>
<dbReference type="VEuPathDB" id="TriTrypDB:LpyrH10_15_1710"/>
<evidence type="ECO:0000313" key="2">
    <source>
        <dbReference type="Proteomes" id="UP000037923"/>
    </source>
</evidence>
<dbReference type="OrthoDB" id="273083at2759"/>
<accession>A0A0M9FXA0</accession>
<comment type="caution">
    <text evidence="1">The sequence shown here is derived from an EMBL/GenBank/DDBJ whole genome shotgun (WGS) entry which is preliminary data.</text>
</comment>
<keyword evidence="2" id="KW-1185">Reference proteome</keyword>
<protein>
    <submittedName>
        <fullName evidence="1">Uncharacterized protein</fullName>
    </submittedName>
</protein>
<dbReference type="GeneID" id="26907047"/>
<name>A0A0M9FXA0_LEPPY</name>
<reference evidence="1 2" key="1">
    <citation type="submission" date="2015-07" db="EMBL/GenBank/DDBJ databases">
        <title>High-quality genome of monoxenous trypanosomatid Leptomonas pyrrhocoris.</title>
        <authorList>
            <person name="Flegontov P."/>
            <person name="Butenko A."/>
            <person name="Firsov S."/>
            <person name="Vlcek C."/>
            <person name="Logacheva M.D."/>
            <person name="Field M."/>
            <person name="Filatov D."/>
            <person name="Flegontova O."/>
            <person name="Gerasimov E."/>
            <person name="Jackson A.P."/>
            <person name="Kelly S."/>
            <person name="Opperdoes F."/>
            <person name="O'Reilly A."/>
            <person name="Votypka J."/>
            <person name="Yurchenko V."/>
            <person name="Lukes J."/>
        </authorList>
    </citation>
    <scope>NUCLEOTIDE SEQUENCE [LARGE SCALE GENOMIC DNA]</scope>
    <source>
        <strain evidence="1">H10</strain>
    </source>
</reference>
<gene>
    <name evidence="1" type="ORF">ABB37_06761</name>
</gene>
<dbReference type="AlphaFoldDB" id="A0A0M9FXA0"/>